<dbReference type="Gene3D" id="3.90.1200.10">
    <property type="match status" value="1"/>
</dbReference>
<dbReference type="InterPro" id="IPR011009">
    <property type="entry name" value="Kinase-like_dom_sf"/>
</dbReference>
<evidence type="ECO:0000313" key="3">
    <source>
        <dbReference type="EMBL" id="GAA3030396.1"/>
    </source>
</evidence>
<dbReference type="PROSITE" id="PS50065">
    <property type="entry name" value="HMG_COA_REDUCTASE_4"/>
    <property type="match status" value="1"/>
</dbReference>
<keyword evidence="2" id="KW-0560">Oxidoreductase</keyword>
<comment type="similarity">
    <text evidence="1">Belongs to the HMG-CoA reductase family.</text>
</comment>
<accession>A0ABP6L571</accession>
<evidence type="ECO:0000313" key="4">
    <source>
        <dbReference type="Proteomes" id="UP001501035"/>
    </source>
</evidence>
<dbReference type="PANTHER" id="PTHR10572:SF24">
    <property type="entry name" value="3-HYDROXY-3-METHYLGLUTARYL-COENZYME A REDUCTASE"/>
    <property type="match status" value="1"/>
</dbReference>
<dbReference type="InterPro" id="IPR023074">
    <property type="entry name" value="HMG_CoA_Rdtase_cat_sf"/>
</dbReference>
<evidence type="ECO:0000256" key="2">
    <source>
        <dbReference type="ARBA" id="ARBA00023002"/>
    </source>
</evidence>
<dbReference type="SUPFAM" id="SSF55035">
    <property type="entry name" value="NAD-binding domain of HMG-CoA reductase"/>
    <property type="match status" value="1"/>
</dbReference>
<dbReference type="PROSITE" id="PS00318">
    <property type="entry name" value="HMG_COA_REDUCTASE_2"/>
    <property type="match status" value="1"/>
</dbReference>
<organism evidence="3 4">
    <name type="scientific">Gordonia defluvii</name>
    <dbReference type="NCBI Taxonomy" id="283718"/>
    <lineage>
        <taxon>Bacteria</taxon>
        <taxon>Bacillati</taxon>
        <taxon>Actinomycetota</taxon>
        <taxon>Actinomycetes</taxon>
        <taxon>Mycobacteriales</taxon>
        <taxon>Gordoniaceae</taxon>
        <taxon>Gordonia</taxon>
    </lineage>
</organism>
<dbReference type="InterPro" id="IPR002202">
    <property type="entry name" value="HMG_CoA_Rdtase"/>
</dbReference>
<evidence type="ECO:0000256" key="1">
    <source>
        <dbReference type="ARBA" id="ARBA00007661"/>
    </source>
</evidence>
<dbReference type="SUPFAM" id="SSF56112">
    <property type="entry name" value="Protein kinase-like (PK-like)"/>
    <property type="match status" value="1"/>
</dbReference>
<dbReference type="InterPro" id="IPR009023">
    <property type="entry name" value="HMG_CoA_Rdtase_NAD(P)-bd_sf"/>
</dbReference>
<proteinExistence type="inferred from homology"/>
<dbReference type="Gene3D" id="3.90.770.10">
    <property type="entry name" value="3-hydroxy-3-methylglutaryl-coenzyme A Reductase, Chain A, domain 2"/>
    <property type="match status" value="1"/>
</dbReference>
<dbReference type="Pfam" id="PF00368">
    <property type="entry name" value="HMG-CoA_red"/>
    <property type="match status" value="1"/>
</dbReference>
<dbReference type="PANTHER" id="PTHR10572">
    <property type="entry name" value="3-HYDROXY-3-METHYLGLUTARYL-COENZYME A REDUCTASE"/>
    <property type="match status" value="1"/>
</dbReference>
<sequence length="803" mass="87545">MRDPLMLCLDGAHRDLERGALLMDSTEPAMMRVPDRGHENEPARRRRLDWVRGLSGSALKSLDRFDLDPARLVGNIENLVGSVAIPVGLAGPLLFDGNRATGWIPAPFATTEGALVASATRGAHAVSCAGGVRTRVLGQQMVRSPRFDFTDIVAASRFATWIAEQTQDLSVQIAEVSRHARLIGLVPLQIGRSVDVVFEYETGDASGQNMTTACTWRSCLWIEEQLARHPEMALRSFCIEGNSAGDKKLSQRALANGRGMRVTAECHVDGETLERVLKVTRDDMLRAYGICVTGSALAGGFPNVNVANAIAAVFAATGQDIACVHESGSGILTMEPDGDGIYASLLLPTLSIGTVGGGTQLPQQNDYLEMIGCTGTGSAARLGEIIAGYALALDLSTMSAVIGGQFATAHERLGRNRPVQWFTRDDLNPALLGSVLDAGAVTAVDVVGDTDGNSVISELTQRVSTQKLVGVFPVDVTIDGGAEPLELIVKSKPLDTEVMLAAHRMVTLAGGRLSEAWSRGGDASGFLGTHMRELQLYREPAVAAGLLPHCYGIVEDPAREAFLLFLERLGDDVILIDSAERPQDWRPEHITGALTGIARLHGRWYGRVGELGELDWLGEPTEPARVIDMSELWLGLFEHHKKEYPDLLDDAWLAQIVAWIDDSADWWPEMAGLPQTLVHNDFNSRNIGLRVVADAPERFELVAYDWELATVHLPQRDLVEFLSYVLTPDTDLDTIRGYVEFHRAAVAAAAGVAIDRDEWARGFQLALADFVMRRISLYLMVHTLRRLPYIERVVNVCRRLSEV</sequence>
<dbReference type="InterPro" id="IPR009029">
    <property type="entry name" value="HMG_CoA_Rdtase_sub-bd_dom_sf"/>
</dbReference>
<dbReference type="Gene3D" id="3.30.70.420">
    <property type="entry name" value="Hydroxymethylglutaryl-CoA reductase, class I/II, NAD/NADP-binding domain"/>
    <property type="match status" value="1"/>
</dbReference>
<dbReference type="EMBL" id="BAAAVS010000017">
    <property type="protein sequence ID" value="GAA3030396.1"/>
    <property type="molecule type" value="Genomic_DNA"/>
</dbReference>
<protein>
    <recommendedName>
        <fullName evidence="5">Hydroxymethylglutaryl-CoA reductase (NADPH)</fullName>
    </recommendedName>
</protein>
<dbReference type="PRINTS" id="PR00071">
    <property type="entry name" value="HMGCOARDTASE"/>
</dbReference>
<comment type="caution">
    <text evidence="3">The sequence shown here is derived from an EMBL/GenBank/DDBJ whole genome shotgun (WGS) entry which is preliminary data.</text>
</comment>
<gene>
    <name evidence="3" type="ORF">GCM10010528_09780</name>
</gene>
<reference evidence="4" key="1">
    <citation type="journal article" date="2019" name="Int. J. Syst. Evol. Microbiol.">
        <title>The Global Catalogue of Microorganisms (GCM) 10K type strain sequencing project: providing services to taxonomists for standard genome sequencing and annotation.</title>
        <authorList>
            <consortium name="The Broad Institute Genomics Platform"/>
            <consortium name="The Broad Institute Genome Sequencing Center for Infectious Disease"/>
            <person name="Wu L."/>
            <person name="Ma J."/>
        </authorList>
    </citation>
    <scope>NUCLEOTIDE SEQUENCE [LARGE SCALE GENOMIC DNA]</scope>
    <source>
        <strain evidence="4">JCM 14234</strain>
    </source>
</reference>
<dbReference type="Proteomes" id="UP001501035">
    <property type="component" value="Unassembled WGS sequence"/>
</dbReference>
<keyword evidence="4" id="KW-1185">Reference proteome</keyword>
<dbReference type="InterPro" id="IPR023076">
    <property type="entry name" value="HMG_CoA_Rdtase_CS"/>
</dbReference>
<name>A0ABP6L571_9ACTN</name>
<evidence type="ECO:0008006" key="5">
    <source>
        <dbReference type="Google" id="ProtNLM"/>
    </source>
</evidence>
<dbReference type="SUPFAM" id="SSF56542">
    <property type="entry name" value="Substrate-binding domain of HMG-CoA reductase"/>
    <property type="match status" value="1"/>
</dbReference>